<reference evidence="2" key="1">
    <citation type="submission" date="2018-05" db="EMBL/GenBank/DDBJ databases">
        <authorList>
            <person name="Lanie J.A."/>
            <person name="Ng W.-L."/>
            <person name="Kazmierczak K.M."/>
            <person name="Andrzejewski T.M."/>
            <person name="Davidsen T.M."/>
            <person name="Wayne K.J."/>
            <person name="Tettelin H."/>
            <person name="Glass J.I."/>
            <person name="Rusch D."/>
            <person name="Podicherti R."/>
            <person name="Tsui H.-C.T."/>
            <person name="Winkler M.E."/>
        </authorList>
    </citation>
    <scope>NUCLEOTIDE SEQUENCE</scope>
</reference>
<evidence type="ECO:0000313" key="2">
    <source>
        <dbReference type="EMBL" id="SVE58611.1"/>
    </source>
</evidence>
<dbReference type="PANTHER" id="PTHR42966">
    <property type="entry name" value="N-ACETYLNEURAMINATE SYNTHASE"/>
    <property type="match status" value="1"/>
</dbReference>
<evidence type="ECO:0000259" key="1">
    <source>
        <dbReference type="Pfam" id="PF03102"/>
    </source>
</evidence>
<dbReference type="InterPro" id="IPR013785">
    <property type="entry name" value="Aldolase_TIM"/>
</dbReference>
<protein>
    <recommendedName>
        <fullName evidence="1">PseI/NeuA/B-like domain-containing protein</fullName>
    </recommendedName>
</protein>
<organism evidence="2">
    <name type="scientific">marine metagenome</name>
    <dbReference type="NCBI Taxonomy" id="408172"/>
    <lineage>
        <taxon>unclassified sequences</taxon>
        <taxon>metagenomes</taxon>
        <taxon>ecological metagenomes</taxon>
    </lineage>
</organism>
<dbReference type="GO" id="GO:0016051">
    <property type="term" value="P:carbohydrate biosynthetic process"/>
    <property type="evidence" value="ECO:0007669"/>
    <property type="project" value="InterPro"/>
</dbReference>
<dbReference type="SUPFAM" id="SSF51569">
    <property type="entry name" value="Aldolase"/>
    <property type="match status" value="1"/>
</dbReference>
<dbReference type="Pfam" id="PF03102">
    <property type="entry name" value="NeuB"/>
    <property type="match status" value="1"/>
</dbReference>
<name>A0A383EPA2_9ZZZZ</name>
<proteinExistence type="predicted"/>
<accession>A0A383EPA2</accession>
<dbReference type="Gene3D" id="3.20.20.70">
    <property type="entry name" value="Aldolase class I"/>
    <property type="match status" value="1"/>
</dbReference>
<dbReference type="InterPro" id="IPR051690">
    <property type="entry name" value="PseI-like"/>
</dbReference>
<dbReference type="AlphaFoldDB" id="A0A383EPA2"/>
<dbReference type="PANTHER" id="PTHR42966:SF2">
    <property type="entry name" value="PSEUDAMINIC ACID SYNTHASE"/>
    <property type="match status" value="1"/>
</dbReference>
<feature type="non-terminal residue" evidence="2">
    <location>
        <position position="140"/>
    </location>
</feature>
<dbReference type="InterPro" id="IPR013132">
    <property type="entry name" value="PseI/NeuA/B-like_N"/>
</dbReference>
<feature type="domain" description="PseI/NeuA/B-like" evidence="1">
    <location>
        <begin position="46"/>
        <end position="140"/>
    </location>
</feature>
<sequence>MSALNKFSPSTSLTIDGKKISKEDPTYFIADIAANHDGDIDRVKKLIHLAAESGADAAKFQHFKAKTIVSDYGFKNLGLQKSHQSSWKKSVFEVYNDASLNLDWTERILQFCKEVGITFITTPYSLEVVNFMDKYIPAYK</sequence>
<dbReference type="GO" id="GO:0047444">
    <property type="term" value="F:N-acylneuraminate-9-phosphate synthase activity"/>
    <property type="evidence" value="ECO:0007669"/>
    <property type="project" value="TreeGrafter"/>
</dbReference>
<gene>
    <name evidence="2" type="ORF">METZ01_LOCUS511465</name>
</gene>
<dbReference type="EMBL" id="UINC01227641">
    <property type="protein sequence ID" value="SVE58611.1"/>
    <property type="molecule type" value="Genomic_DNA"/>
</dbReference>